<proteinExistence type="predicted"/>
<dbReference type="AlphaFoldDB" id="A0A4Q0XU74"/>
<protein>
    <recommendedName>
        <fullName evidence="4">SH3 domain-containing protein</fullName>
    </recommendedName>
</protein>
<sequence>MKKFFFLISIFVFFNFYSLANTLQNGLYYTDDKNCVQIKINNDEYIIFNYIAFEKNKKEIRTGKLIKEKDFIQFKGLKSTFYSSEKYGQEASDIVGANLIDDTSFGMQNYGNSMNPYIVFGQCESKYIIFTLSKNTCIILPTKQPLYKKPNIKTKMYLIKGDKVEVLEEKDDWLYILYHGKKDIKAWIPKNSVE</sequence>
<evidence type="ECO:0000256" key="1">
    <source>
        <dbReference type="SAM" id="SignalP"/>
    </source>
</evidence>
<organism evidence="2 3">
    <name type="scientific">Halarcobacter anaerophilus</name>
    <dbReference type="NCBI Taxonomy" id="877500"/>
    <lineage>
        <taxon>Bacteria</taxon>
        <taxon>Pseudomonadati</taxon>
        <taxon>Campylobacterota</taxon>
        <taxon>Epsilonproteobacteria</taxon>
        <taxon>Campylobacterales</taxon>
        <taxon>Arcobacteraceae</taxon>
        <taxon>Halarcobacter</taxon>
    </lineage>
</organism>
<gene>
    <name evidence="2" type="ORF">CRV06_14755</name>
</gene>
<dbReference type="Proteomes" id="UP000290191">
    <property type="component" value="Unassembled WGS sequence"/>
</dbReference>
<dbReference type="STRING" id="877500.GCA_000935065_00605"/>
<evidence type="ECO:0000313" key="2">
    <source>
        <dbReference type="EMBL" id="RXJ61097.1"/>
    </source>
</evidence>
<reference evidence="2 3" key="1">
    <citation type="submission" date="2017-10" db="EMBL/GenBank/DDBJ databases">
        <title>Genomics of the genus Arcobacter.</title>
        <authorList>
            <person name="Perez-Cataluna A."/>
            <person name="Figueras M.J."/>
        </authorList>
    </citation>
    <scope>NUCLEOTIDE SEQUENCE [LARGE SCALE GENOMIC DNA]</scope>
    <source>
        <strain evidence="2 3">DSM 24636</strain>
    </source>
</reference>
<keyword evidence="1" id="KW-0732">Signal</keyword>
<dbReference type="OrthoDB" id="5679055at2"/>
<name>A0A4Q0XU74_9BACT</name>
<evidence type="ECO:0000313" key="3">
    <source>
        <dbReference type="Proteomes" id="UP000290191"/>
    </source>
</evidence>
<accession>A0A4Q0XU74</accession>
<dbReference type="RefSeq" id="WP_129083073.1">
    <property type="nucleotide sequence ID" value="NZ_CP041070.1"/>
</dbReference>
<feature type="chain" id="PRO_5020327281" description="SH3 domain-containing protein" evidence="1">
    <location>
        <begin position="21"/>
        <end position="194"/>
    </location>
</feature>
<feature type="signal peptide" evidence="1">
    <location>
        <begin position="1"/>
        <end position="20"/>
    </location>
</feature>
<dbReference type="EMBL" id="PDKO01000022">
    <property type="protein sequence ID" value="RXJ61097.1"/>
    <property type="molecule type" value="Genomic_DNA"/>
</dbReference>
<evidence type="ECO:0008006" key="4">
    <source>
        <dbReference type="Google" id="ProtNLM"/>
    </source>
</evidence>
<keyword evidence="3" id="KW-1185">Reference proteome</keyword>
<comment type="caution">
    <text evidence="2">The sequence shown here is derived from an EMBL/GenBank/DDBJ whole genome shotgun (WGS) entry which is preliminary data.</text>
</comment>